<comment type="caution">
    <text evidence="2">The sequence shown here is derived from an EMBL/GenBank/DDBJ whole genome shotgun (WGS) entry which is preliminary data.</text>
</comment>
<evidence type="ECO:0000313" key="2">
    <source>
        <dbReference type="EMBL" id="RNB78406.1"/>
    </source>
</evidence>
<feature type="chain" id="PRO_5039017959" evidence="1">
    <location>
        <begin position="27"/>
        <end position="305"/>
    </location>
</feature>
<dbReference type="AlphaFoldDB" id="A0A3M8CRJ7"/>
<dbReference type="RefSeq" id="WP_122913457.1">
    <property type="nucleotide sequence ID" value="NZ_RHHT01000025.1"/>
</dbReference>
<accession>A0A3M8CRJ7</accession>
<evidence type="ECO:0000313" key="3">
    <source>
        <dbReference type="Proteomes" id="UP000281915"/>
    </source>
</evidence>
<evidence type="ECO:0000256" key="1">
    <source>
        <dbReference type="SAM" id="SignalP"/>
    </source>
</evidence>
<feature type="signal peptide" evidence="1">
    <location>
        <begin position="1"/>
        <end position="26"/>
    </location>
</feature>
<gene>
    <name evidence="2" type="ORF">EDM58_11420</name>
</gene>
<dbReference type="Proteomes" id="UP000281915">
    <property type="component" value="Unassembled WGS sequence"/>
</dbReference>
<sequence length="305" mass="33864">MLKKFTMLGILALSLMVQPFAAQTHAAQNDQEALAKQLSMLESGIVPTTAAETVHTWARAVTERNGALQYALLSENAKQSVKASFSQFGWVTGASSPWAETFQITSLPDRSEQGDLMYQVDFDVYTSDKSGKDRAIVTVSPKGKKWFVEAVAPADENVIGIWNTPESINEPNVEKTMKQMKAYTTAMGYSLSLPADVTGKIVLEQGTCSNEEGNPPCAHFLYQDKAGKKEPLLTVIRLSKEQEKREYYQEHPFLQKIGEGKNGSYYWMTPSEHPYAGNEYSEAGLEWSLLVEMLIERVNKASSLS</sequence>
<reference evidence="2 3" key="1">
    <citation type="submission" date="2018-10" db="EMBL/GenBank/DDBJ databases">
        <title>Phylogenomics of Brevibacillus.</title>
        <authorList>
            <person name="Dunlap C."/>
        </authorList>
    </citation>
    <scope>NUCLEOTIDE SEQUENCE [LARGE SCALE GENOMIC DNA]</scope>
    <source>
        <strain evidence="2 3">JCM 15085</strain>
    </source>
</reference>
<name>A0A3M8CRJ7_9BACL</name>
<proteinExistence type="predicted"/>
<protein>
    <submittedName>
        <fullName evidence="2">Uncharacterized protein</fullName>
    </submittedName>
</protein>
<organism evidence="2 3">
    <name type="scientific">Brevibacillus panacihumi</name>
    <dbReference type="NCBI Taxonomy" id="497735"/>
    <lineage>
        <taxon>Bacteria</taxon>
        <taxon>Bacillati</taxon>
        <taxon>Bacillota</taxon>
        <taxon>Bacilli</taxon>
        <taxon>Bacillales</taxon>
        <taxon>Paenibacillaceae</taxon>
        <taxon>Brevibacillus</taxon>
    </lineage>
</organism>
<keyword evidence="1" id="KW-0732">Signal</keyword>
<dbReference type="EMBL" id="RHHT01000025">
    <property type="protein sequence ID" value="RNB78406.1"/>
    <property type="molecule type" value="Genomic_DNA"/>
</dbReference>